<reference evidence="11 12" key="1">
    <citation type="journal article" date="2011" name="Proc. Natl. Acad. Sci. U.S.A.">
        <title>Evolutionary erosion of yeast sex chromosomes by mating-type switching accidents.</title>
        <authorList>
            <person name="Gordon J.L."/>
            <person name="Armisen D."/>
            <person name="Proux-Wera E."/>
            <person name="Oheigeartaigh S.S."/>
            <person name="Byrne K.P."/>
            <person name="Wolfe K.H."/>
        </authorList>
    </citation>
    <scope>NUCLEOTIDE SEQUENCE [LARGE SCALE GENOMIC DNA]</scope>
    <source>
        <strain evidence="12">ATCC 10662 / CBS 1146 / NBRC 0425 / NCYC 2629 / NRRL Y-866</strain>
    </source>
</reference>
<dbReference type="GO" id="GO:0005789">
    <property type="term" value="C:endoplasmic reticulum membrane"/>
    <property type="evidence" value="ECO:0007669"/>
    <property type="project" value="UniProtKB-SubCell"/>
</dbReference>
<evidence type="ECO:0000256" key="5">
    <source>
        <dbReference type="ARBA" id="ARBA00022692"/>
    </source>
</evidence>
<dbReference type="EMBL" id="HE616742">
    <property type="protein sequence ID" value="CCE90017.1"/>
    <property type="molecule type" value="Genomic_DNA"/>
</dbReference>
<comment type="similarity">
    <text evidence="2">Belongs to the nucleotide-sugar transporter family. SLC35B subfamily.</text>
</comment>
<feature type="transmembrane region" description="Helical" evidence="10">
    <location>
        <begin position="305"/>
        <end position="323"/>
    </location>
</feature>
<dbReference type="SUPFAM" id="SSF103481">
    <property type="entry name" value="Multidrug resistance efflux transporter EmrE"/>
    <property type="match status" value="1"/>
</dbReference>
<feature type="transmembrane region" description="Helical" evidence="10">
    <location>
        <begin position="45"/>
        <end position="63"/>
    </location>
</feature>
<dbReference type="PANTHER" id="PTHR10778:SF10">
    <property type="entry name" value="SOLUTE CARRIER FAMILY 35 MEMBER B1"/>
    <property type="match status" value="1"/>
</dbReference>
<feature type="transmembrane region" description="Helical" evidence="10">
    <location>
        <begin position="166"/>
        <end position="186"/>
    </location>
</feature>
<evidence type="ECO:0000256" key="4">
    <source>
        <dbReference type="ARBA" id="ARBA00022597"/>
    </source>
</evidence>
<dbReference type="eggNOG" id="KOG1581">
    <property type="taxonomic scope" value="Eukaryota"/>
</dbReference>
<dbReference type="InterPro" id="IPR013657">
    <property type="entry name" value="SCL35B1-4/HUT1"/>
</dbReference>
<dbReference type="RefSeq" id="XP_003679228.1">
    <property type="nucleotide sequence ID" value="XM_003679180.1"/>
</dbReference>
<gene>
    <name evidence="11" type="primary">TDEL0A06850</name>
    <name evidence="11" type="ORF">TDEL_0A06850</name>
</gene>
<dbReference type="GO" id="GO:0120112">
    <property type="term" value="P:UDP-glucose transmembrane transport into endoplasmic reticulum"/>
    <property type="evidence" value="ECO:0007669"/>
    <property type="project" value="EnsemblFungi"/>
</dbReference>
<feature type="transmembrane region" description="Helical" evidence="10">
    <location>
        <begin position="249"/>
        <end position="271"/>
    </location>
</feature>
<dbReference type="GO" id="GO:0005459">
    <property type="term" value="F:UDP-galactose transmembrane transporter activity"/>
    <property type="evidence" value="ECO:0007669"/>
    <property type="project" value="EnsemblFungi"/>
</dbReference>
<keyword evidence="3" id="KW-0813">Transport</keyword>
<dbReference type="GO" id="GO:0005460">
    <property type="term" value="F:UDP-glucose transmembrane transporter activity"/>
    <property type="evidence" value="ECO:0007669"/>
    <property type="project" value="TreeGrafter"/>
</dbReference>
<evidence type="ECO:0000256" key="10">
    <source>
        <dbReference type="SAM" id="Phobius"/>
    </source>
</evidence>
<evidence type="ECO:0000256" key="9">
    <source>
        <dbReference type="ARBA" id="ARBA00041103"/>
    </source>
</evidence>
<evidence type="ECO:0000256" key="2">
    <source>
        <dbReference type="ARBA" id="ARBA00010694"/>
    </source>
</evidence>
<proteinExistence type="inferred from homology"/>
<feature type="transmembrane region" description="Helical" evidence="10">
    <location>
        <begin position="278"/>
        <end position="299"/>
    </location>
</feature>
<dbReference type="HOGENOM" id="CLU_036019_0_2_1"/>
<dbReference type="InParanoid" id="G8ZN23"/>
<protein>
    <recommendedName>
        <fullName evidence="9">UDP-galactose transporter homolog 1</fullName>
    </recommendedName>
</protein>
<feature type="transmembrane region" description="Helical" evidence="10">
    <location>
        <begin position="7"/>
        <end position="25"/>
    </location>
</feature>
<organism evidence="11 12">
    <name type="scientific">Torulaspora delbrueckii</name>
    <name type="common">Yeast</name>
    <name type="synonym">Candida colliculosa</name>
    <dbReference type="NCBI Taxonomy" id="4950"/>
    <lineage>
        <taxon>Eukaryota</taxon>
        <taxon>Fungi</taxon>
        <taxon>Dikarya</taxon>
        <taxon>Ascomycota</taxon>
        <taxon>Saccharomycotina</taxon>
        <taxon>Saccharomycetes</taxon>
        <taxon>Saccharomycetales</taxon>
        <taxon>Saccharomycetaceae</taxon>
        <taxon>Torulaspora</taxon>
    </lineage>
</organism>
<dbReference type="STRING" id="1076872.G8ZN23"/>
<feature type="transmembrane region" description="Helical" evidence="10">
    <location>
        <begin position="138"/>
        <end position="154"/>
    </location>
</feature>
<feature type="transmembrane region" description="Helical" evidence="10">
    <location>
        <begin position="207"/>
        <end position="229"/>
    </location>
</feature>
<dbReference type="OrthoDB" id="1601at2759"/>
<dbReference type="FunCoup" id="G8ZN23">
    <property type="interactions" value="485"/>
</dbReference>
<name>G8ZN23_TORDE</name>
<dbReference type="AlphaFoldDB" id="G8ZN23"/>
<evidence type="ECO:0000256" key="7">
    <source>
        <dbReference type="ARBA" id="ARBA00022989"/>
    </source>
</evidence>
<keyword evidence="4" id="KW-0762">Sugar transport</keyword>
<keyword evidence="8 10" id="KW-0472">Membrane</keyword>
<keyword evidence="12" id="KW-1185">Reference proteome</keyword>
<evidence type="ECO:0000313" key="11">
    <source>
        <dbReference type="EMBL" id="CCE90017.1"/>
    </source>
</evidence>
<comment type="subcellular location">
    <subcellularLocation>
        <location evidence="1">Endoplasmic reticulum membrane</location>
        <topology evidence="1">Multi-pass membrane protein</topology>
    </subcellularLocation>
</comment>
<keyword evidence="7 10" id="KW-1133">Transmembrane helix</keyword>
<dbReference type="InterPro" id="IPR037185">
    <property type="entry name" value="EmrE-like"/>
</dbReference>
<evidence type="ECO:0000256" key="8">
    <source>
        <dbReference type="ARBA" id="ARBA00023136"/>
    </source>
</evidence>
<evidence type="ECO:0000256" key="6">
    <source>
        <dbReference type="ARBA" id="ARBA00022824"/>
    </source>
</evidence>
<keyword evidence="5 10" id="KW-0812">Transmembrane</keyword>
<evidence type="ECO:0000256" key="1">
    <source>
        <dbReference type="ARBA" id="ARBA00004477"/>
    </source>
</evidence>
<dbReference type="GO" id="GO:0000139">
    <property type="term" value="C:Golgi membrane"/>
    <property type="evidence" value="ECO:0007669"/>
    <property type="project" value="TreeGrafter"/>
</dbReference>
<dbReference type="Proteomes" id="UP000005627">
    <property type="component" value="Chromosome 1"/>
</dbReference>
<keyword evidence="6" id="KW-0256">Endoplasmic reticulum</keyword>
<sequence>MERSAPKLLFCAGGIYASFLTWALVQEPLNTRVWPNSGSQFQAPGVIAAIQAVFAMLVGMAYIRWKGSNYKPSAFIQDYKKELALISFTQSTSTPLATFSLQYVDYLTYMLAKSCKLIPVLSVHLLLYRTPISRTKKLVALLVSAGVAIFTIGGSKGKSIQNDTPLSITGFGFLALSLFLDGMTNATQDELLRKNRERQKIEKENAITGAHLMFALNLFIISYNLVYLGLIDRSQVLQTKSLVASDPEILRYLIIYAFCGAVGQCFIFFTLEEYGSLVLVLITVTRKMISMLLSIVVFGKKVNTVQWLGILAVFGGISWEALAKRSKPQKPKSQ</sequence>
<evidence type="ECO:0000256" key="3">
    <source>
        <dbReference type="ARBA" id="ARBA00022448"/>
    </source>
</evidence>
<dbReference type="Pfam" id="PF08449">
    <property type="entry name" value="UAA"/>
    <property type="match status" value="1"/>
</dbReference>
<dbReference type="PANTHER" id="PTHR10778">
    <property type="entry name" value="SOLUTE CARRIER FAMILY 35 MEMBER B"/>
    <property type="match status" value="1"/>
</dbReference>
<evidence type="ECO:0000313" key="12">
    <source>
        <dbReference type="Proteomes" id="UP000005627"/>
    </source>
</evidence>
<dbReference type="GeneID" id="11502723"/>
<accession>G8ZN23</accession>
<dbReference type="KEGG" id="tdl:TDEL_0A06850"/>